<dbReference type="OrthoDB" id="9788733at2"/>
<reference evidence="2 3" key="1">
    <citation type="submission" date="2010-03" db="EMBL/GenBank/DDBJ databases">
        <title>Complete sequence of Sideroxydans lithotrophicus ES-1.</title>
        <authorList>
            <consortium name="US DOE Joint Genome Institute"/>
            <person name="Lucas S."/>
            <person name="Copeland A."/>
            <person name="Lapidus A."/>
            <person name="Cheng J.-F."/>
            <person name="Bruce D."/>
            <person name="Goodwin L."/>
            <person name="Pitluck S."/>
            <person name="Munk A.C."/>
            <person name="Detter J.C."/>
            <person name="Han C."/>
            <person name="Tapia R."/>
            <person name="Larimer F."/>
            <person name="Land M."/>
            <person name="Hauser L."/>
            <person name="Kyrpides N."/>
            <person name="Ivanova N."/>
            <person name="Emerson D."/>
            <person name="Woyke T."/>
        </authorList>
    </citation>
    <scope>NUCLEOTIDE SEQUENCE [LARGE SCALE GENOMIC DNA]</scope>
    <source>
        <strain evidence="2 3">ES-1</strain>
    </source>
</reference>
<organism evidence="2 3">
    <name type="scientific">Sideroxydans lithotrophicus (strain ES-1)</name>
    <dbReference type="NCBI Taxonomy" id="580332"/>
    <lineage>
        <taxon>Bacteria</taxon>
        <taxon>Pseudomonadati</taxon>
        <taxon>Pseudomonadota</taxon>
        <taxon>Betaproteobacteria</taxon>
        <taxon>Nitrosomonadales</taxon>
        <taxon>Gallionellaceae</taxon>
        <taxon>Sideroxydans</taxon>
    </lineage>
</organism>
<dbReference type="eggNOG" id="COG3746">
    <property type="taxonomic scope" value="Bacteria"/>
</dbReference>
<evidence type="ECO:0000313" key="3">
    <source>
        <dbReference type="Proteomes" id="UP000001625"/>
    </source>
</evidence>
<dbReference type="TCDB" id="1.B.5.2.1">
    <property type="family name" value="the pseudomonas oprp porin (pop) family"/>
</dbReference>
<dbReference type="InterPro" id="IPR023614">
    <property type="entry name" value="Porin_dom_sf"/>
</dbReference>
<protein>
    <recommendedName>
        <fullName evidence="4">Phosphate-selective porin O and P</fullName>
    </recommendedName>
</protein>
<dbReference type="Proteomes" id="UP000001625">
    <property type="component" value="Chromosome"/>
</dbReference>
<dbReference type="AlphaFoldDB" id="D5CMQ7"/>
<dbReference type="HOGENOM" id="CLU_038901_0_0_4"/>
<evidence type="ECO:0000256" key="1">
    <source>
        <dbReference type="SAM" id="SignalP"/>
    </source>
</evidence>
<accession>D5CMQ7</accession>
<keyword evidence="3" id="KW-1185">Reference proteome</keyword>
<keyword evidence="1" id="KW-0732">Signal</keyword>
<evidence type="ECO:0008006" key="4">
    <source>
        <dbReference type="Google" id="ProtNLM"/>
    </source>
</evidence>
<name>D5CMQ7_SIDLE</name>
<gene>
    <name evidence="2" type="ordered locus">Slit_0503</name>
</gene>
<dbReference type="Gene3D" id="2.40.160.10">
    <property type="entry name" value="Porin"/>
    <property type="match status" value="1"/>
</dbReference>
<sequence length="403" mass="43564" precursor="true">MLKRICSNTAVAVLLCHSVGASAASATSDNAFNPAVSFIMVGTYGNLQRDPTVPVTGFAMNPVPGHQQGFNLGESELGLAADIDPQFRGVATISLLPSGGSSVENAFVQTTALENGVNLKFGRFFSALGYLNEQHSHTWDFVDQPLVYSVLWGDQLKDDGIQLKWLAPTDLFVEVGGEVGKGSNFPGTNTAKNGSGAGTLFVHIGDDIGIEQSWRAGLSLHQTRQTSALSTGVPDQLNTPGGVSDSFTGSSNTAGLDFVWKYSHNGNFRESYLKVQSEYFRRKDSGQLTYDTAGANLTGSYTGTQSGWYLQSVYQFTPNWRSGIRYDRLDPGTVSLGAALAGKVIANYGYNPSRFTWMADYNTSEFARIRLQLAHDNSRQGLADNQLFVQYIMAMGAHGAHQY</sequence>
<feature type="signal peptide" evidence="1">
    <location>
        <begin position="1"/>
        <end position="23"/>
    </location>
</feature>
<dbReference type="SUPFAM" id="SSF56935">
    <property type="entry name" value="Porins"/>
    <property type="match status" value="1"/>
</dbReference>
<proteinExistence type="predicted"/>
<feature type="chain" id="PRO_5003069592" description="Phosphate-selective porin O and P" evidence="1">
    <location>
        <begin position="24"/>
        <end position="403"/>
    </location>
</feature>
<dbReference type="STRING" id="580332.Slit_0503"/>
<dbReference type="KEGG" id="slt:Slit_0503"/>
<evidence type="ECO:0000313" key="2">
    <source>
        <dbReference type="EMBL" id="ADE10743.1"/>
    </source>
</evidence>
<dbReference type="RefSeq" id="WP_013028642.1">
    <property type="nucleotide sequence ID" value="NC_013959.1"/>
</dbReference>
<dbReference type="EMBL" id="CP001965">
    <property type="protein sequence ID" value="ADE10743.1"/>
    <property type="molecule type" value="Genomic_DNA"/>
</dbReference>